<keyword evidence="2 4" id="KW-0227">DNA damage</keyword>
<dbReference type="SUPFAM" id="SSF54211">
    <property type="entry name" value="Ribosomal protein S5 domain 2-like"/>
    <property type="match status" value="1"/>
</dbReference>
<dbReference type="SUPFAM" id="SSF118116">
    <property type="entry name" value="DNA mismatch repair protein MutL"/>
    <property type="match status" value="1"/>
</dbReference>
<dbReference type="InterPro" id="IPR014790">
    <property type="entry name" value="MutL_C"/>
</dbReference>
<dbReference type="Pfam" id="PF08676">
    <property type="entry name" value="MutL_C"/>
    <property type="match status" value="1"/>
</dbReference>
<proteinExistence type="inferred from homology"/>
<dbReference type="Proteomes" id="UP001158066">
    <property type="component" value="Unassembled WGS sequence"/>
</dbReference>
<dbReference type="EMBL" id="FXUF01000003">
    <property type="protein sequence ID" value="SMP48213.1"/>
    <property type="molecule type" value="Genomic_DNA"/>
</dbReference>
<keyword evidence="3 4" id="KW-0234">DNA repair</keyword>
<evidence type="ECO:0000313" key="7">
    <source>
        <dbReference type="EMBL" id="SMP48213.1"/>
    </source>
</evidence>
<dbReference type="InterPro" id="IPR020667">
    <property type="entry name" value="DNA_mismatch_repair_MutL"/>
</dbReference>
<gene>
    <name evidence="4" type="primary">mutL</name>
    <name evidence="7" type="ORF">SAMN06296020_103225</name>
</gene>
<accession>A0AA45WUJ7</accession>
<dbReference type="RefSeq" id="WP_283408494.1">
    <property type="nucleotide sequence ID" value="NZ_FXUF01000003.1"/>
</dbReference>
<dbReference type="CDD" id="cd00782">
    <property type="entry name" value="MutL_Trans"/>
    <property type="match status" value="1"/>
</dbReference>
<dbReference type="SMART" id="SM00853">
    <property type="entry name" value="MutL_C"/>
    <property type="match status" value="1"/>
</dbReference>
<dbReference type="AlphaFoldDB" id="A0AA45WUJ7"/>
<evidence type="ECO:0000256" key="2">
    <source>
        <dbReference type="ARBA" id="ARBA00022763"/>
    </source>
</evidence>
<comment type="similarity">
    <text evidence="1 4">Belongs to the DNA mismatch repair MutL/HexB family.</text>
</comment>
<evidence type="ECO:0000256" key="3">
    <source>
        <dbReference type="ARBA" id="ARBA00023204"/>
    </source>
</evidence>
<dbReference type="InterPro" id="IPR042120">
    <property type="entry name" value="MutL_C_dimsub"/>
</dbReference>
<evidence type="ECO:0000259" key="5">
    <source>
        <dbReference type="SMART" id="SM00853"/>
    </source>
</evidence>
<dbReference type="InterPro" id="IPR037198">
    <property type="entry name" value="MutL_C_sf"/>
</dbReference>
<dbReference type="HAMAP" id="MF_00149">
    <property type="entry name" value="DNA_mis_repair"/>
    <property type="match status" value="1"/>
</dbReference>
<dbReference type="InterPro" id="IPR038973">
    <property type="entry name" value="MutL/Mlh/Pms-like"/>
</dbReference>
<feature type="domain" description="MutL C-terminal dimerisation" evidence="5">
    <location>
        <begin position="469"/>
        <end position="610"/>
    </location>
</feature>
<dbReference type="PANTHER" id="PTHR10073:SF12">
    <property type="entry name" value="DNA MISMATCH REPAIR PROTEIN MLH1"/>
    <property type="match status" value="1"/>
</dbReference>
<reference evidence="7" key="1">
    <citation type="submission" date="2017-05" db="EMBL/GenBank/DDBJ databases">
        <authorList>
            <person name="Varghese N."/>
            <person name="Submissions S."/>
        </authorList>
    </citation>
    <scope>NUCLEOTIDE SEQUENCE</scope>
    <source>
        <strain evidence="7">Su22</strain>
    </source>
</reference>
<dbReference type="FunFam" id="3.30.565.10:FF:000003">
    <property type="entry name" value="DNA mismatch repair endonuclease MutL"/>
    <property type="match status" value="1"/>
</dbReference>
<evidence type="ECO:0000256" key="1">
    <source>
        <dbReference type="ARBA" id="ARBA00006082"/>
    </source>
</evidence>
<feature type="domain" description="DNA mismatch repair protein S5" evidence="6">
    <location>
        <begin position="210"/>
        <end position="333"/>
    </location>
</feature>
<sequence length="653" mass="73969">MTHSIRQLDTHMINQIAAGEVIEGPFSVVKELMENAIDAGATIIQVEIEHGGKSSIAVTDNGAGIPGDEIEIAFKSHTTSKLRTIDDLQHLHTLGFRGEALASIAAVSRVEITTKQPSRVSGYRAIFESGQMMSLEEIGCPDGTRIIVRDLFYQTPARLKFMKSDGAESARISELITRLALSRPDIAFQYINNNNITLTTRGENTLSPAVLSIFPEDIGRNMFETAQTTYSLENYRLTISGLLSQPHFSRGNRQYQFYYVNGRSVRSEVLTQGLERAYEGALMVNRFPLCVLYIDITPELLDVNVHPSKVAIKFQYPQWIVESLSDYVKKALQTQTTMVHSEPSRSYGLAHTHAYGKSLSGEQIHLHSLQRRSDKVETIDKALSESQQEKNDDSLNMKADSMPQIEQHGAFKPENREVETSSQFEVRQTEVNYAASHVNVLPPTSPINPALQSQQQFLDEVLTNRQYHLLGQAFKTYIVLESGEYLYLIDQHAAHERIMYESLLSEARQQGVAIQELMEGPIIDLSISEMDWVMAHNSMFKQMGFILESFGHQSIRITGVPYQMGLPAETNFLKSLIDEFMREDWQHQPLPLEKLIRHACRLAIKARDSLNRMEMTALLDQMIRLPIPLTCPHGRPIVLKMREYDLEKLFKRV</sequence>
<dbReference type="InterPro" id="IPR020568">
    <property type="entry name" value="Ribosomal_Su5_D2-typ_SF"/>
</dbReference>
<dbReference type="CDD" id="cd16926">
    <property type="entry name" value="HATPase_MutL-MLH-PMS-like"/>
    <property type="match status" value="1"/>
</dbReference>
<dbReference type="InterPro" id="IPR042121">
    <property type="entry name" value="MutL_C_regsub"/>
</dbReference>
<dbReference type="Gene3D" id="3.30.565.10">
    <property type="entry name" value="Histidine kinase-like ATPase, C-terminal domain"/>
    <property type="match status" value="1"/>
</dbReference>
<dbReference type="Gene3D" id="3.30.1540.20">
    <property type="entry name" value="MutL, C-terminal domain, dimerisation subdomain"/>
    <property type="match status" value="1"/>
</dbReference>
<dbReference type="InterPro" id="IPR002099">
    <property type="entry name" value="MutL/Mlh/PMS"/>
</dbReference>
<dbReference type="InterPro" id="IPR014721">
    <property type="entry name" value="Ribsml_uS5_D2-typ_fold_subgr"/>
</dbReference>
<dbReference type="GO" id="GO:0140664">
    <property type="term" value="F:ATP-dependent DNA damage sensor activity"/>
    <property type="evidence" value="ECO:0007669"/>
    <property type="project" value="InterPro"/>
</dbReference>
<evidence type="ECO:0000256" key="4">
    <source>
        <dbReference type="HAMAP-Rule" id="MF_00149"/>
    </source>
</evidence>
<dbReference type="Gene3D" id="3.30.230.10">
    <property type="match status" value="1"/>
</dbReference>
<dbReference type="Pfam" id="PF01119">
    <property type="entry name" value="DNA_mis_repair"/>
    <property type="match status" value="1"/>
</dbReference>
<dbReference type="GO" id="GO:0006298">
    <property type="term" value="P:mismatch repair"/>
    <property type="evidence" value="ECO:0007669"/>
    <property type="project" value="UniProtKB-UniRule"/>
</dbReference>
<dbReference type="SMART" id="SM01340">
    <property type="entry name" value="DNA_mis_repair"/>
    <property type="match status" value="1"/>
</dbReference>
<dbReference type="GO" id="GO:0005524">
    <property type="term" value="F:ATP binding"/>
    <property type="evidence" value="ECO:0007669"/>
    <property type="project" value="InterPro"/>
</dbReference>
<dbReference type="GO" id="GO:0030983">
    <property type="term" value="F:mismatched DNA binding"/>
    <property type="evidence" value="ECO:0007669"/>
    <property type="project" value="InterPro"/>
</dbReference>
<evidence type="ECO:0000259" key="6">
    <source>
        <dbReference type="SMART" id="SM01340"/>
    </source>
</evidence>
<name>A0AA45WUJ7_9CLOT</name>
<dbReference type="GO" id="GO:0032300">
    <property type="term" value="C:mismatch repair complex"/>
    <property type="evidence" value="ECO:0007669"/>
    <property type="project" value="InterPro"/>
</dbReference>
<comment type="caution">
    <text evidence="7">The sequence shown here is derived from an EMBL/GenBank/DDBJ whole genome shotgun (WGS) entry which is preliminary data.</text>
</comment>
<organism evidence="7 8">
    <name type="scientific">Anoxynatronum buryatiense</name>
    <dbReference type="NCBI Taxonomy" id="489973"/>
    <lineage>
        <taxon>Bacteria</taxon>
        <taxon>Bacillati</taxon>
        <taxon>Bacillota</taxon>
        <taxon>Clostridia</taxon>
        <taxon>Eubacteriales</taxon>
        <taxon>Clostridiaceae</taxon>
        <taxon>Anoxynatronum</taxon>
    </lineage>
</organism>
<dbReference type="InterPro" id="IPR013507">
    <property type="entry name" value="DNA_mismatch_S5_2-like"/>
</dbReference>
<dbReference type="SUPFAM" id="SSF55874">
    <property type="entry name" value="ATPase domain of HSP90 chaperone/DNA topoisomerase II/histidine kinase"/>
    <property type="match status" value="1"/>
</dbReference>
<protein>
    <recommendedName>
        <fullName evidence="4">DNA mismatch repair protein MutL</fullName>
    </recommendedName>
</protein>
<dbReference type="Pfam" id="PF13589">
    <property type="entry name" value="HATPase_c_3"/>
    <property type="match status" value="1"/>
</dbReference>
<dbReference type="Gene3D" id="3.30.1370.100">
    <property type="entry name" value="MutL, C-terminal domain, regulatory subdomain"/>
    <property type="match status" value="1"/>
</dbReference>
<dbReference type="NCBIfam" id="TIGR00585">
    <property type="entry name" value="mutl"/>
    <property type="match status" value="1"/>
</dbReference>
<dbReference type="PROSITE" id="PS00058">
    <property type="entry name" value="DNA_MISMATCH_REPAIR_1"/>
    <property type="match status" value="1"/>
</dbReference>
<keyword evidence="8" id="KW-1185">Reference proteome</keyword>
<dbReference type="InterPro" id="IPR036890">
    <property type="entry name" value="HATPase_C_sf"/>
</dbReference>
<dbReference type="GO" id="GO:0016887">
    <property type="term" value="F:ATP hydrolysis activity"/>
    <property type="evidence" value="ECO:0007669"/>
    <property type="project" value="InterPro"/>
</dbReference>
<evidence type="ECO:0000313" key="8">
    <source>
        <dbReference type="Proteomes" id="UP001158066"/>
    </source>
</evidence>
<dbReference type="PANTHER" id="PTHR10073">
    <property type="entry name" value="DNA MISMATCH REPAIR PROTEIN MLH, PMS, MUTL"/>
    <property type="match status" value="1"/>
</dbReference>
<comment type="function">
    <text evidence="4">This protein is involved in the repair of mismatches in DNA. It is required for dam-dependent methyl-directed DNA mismatch repair. May act as a 'molecular matchmaker', a protein that promotes the formation of a stable complex between two or more DNA-binding proteins in an ATP-dependent manner without itself being part of a final effector complex.</text>
</comment>
<dbReference type="InterPro" id="IPR014762">
    <property type="entry name" value="DNA_mismatch_repair_CS"/>
</dbReference>